<organism evidence="8 9">
    <name type="scientific">Engystomops pustulosus</name>
    <name type="common">Tungara frog</name>
    <name type="synonym">Physalaemus pustulosus</name>
    <dbReference type="NCBI Taxonomy" id="76066"/>
    <lineage>
        <taxon>Eukaryota</taxon>
        <taxon>Metazoa</taxon>
        <taxon>Chordata</taxon>
        <taxon>Craniata</taxon>
        <taxon>Vertebrata</taxon>
        <taxon>Euteleostomi</taxon>
        <taxon>Amphibia</taxon>
        <taxon>Batrachia</taxon>
        <taxon>Anura</taxon>
        <taxon>Neobatrachia</taxon>
        <taxon>Hyloidea</taxon>
        <taxon>Leptodactylidae</taxon>
        <taxon>Leiuperinae</taxon>
        <taxon>Engystomops</taxon>
    </lineage>
</organism>
<dbReference type="SUPFAM" id="SSF53474">
    <property type="entry name" value="alpha/beta-Hydrolases"/>
    <property type="match status" value="1"/>
</dbReference>
<dbReference type="PROSITE" id="PS50234">
    <property type="entry name" value="VWFA"/>
    <property type="match status" value="1"/>
</dbReference>
<dbReference type="Pfam" id="PF00135">
    <property type="entry name" value="COesterase"/>
    <property type="match status" value="1"/>
</dbReference>
<dbReference type="PROSITE" id="PS00122">
    <property type="entry name" value="CARBOXYLESTERASE_B_1"/>
    <property type="match status" value="1"/>
</dbReference>
<dbReference type="InterPro" id="IPR036465">
    <property type="entry name" value="vWFA_dom_sf"/>
</dbReference>
<evidence type="ECO:0000313" key="8">
    <source>
        <dbReference type="EMBL" id="KAG8572804.1"/>
    </source>
</evidence>
<comment type="caution">
    <text evidence="8">The sequence shown here is derived from an EMBL/GenBank/DDBJ whole genome shotgun (WGS) entry which is preliminary data.</text>
</comment>
<evidence type="ECO:0000256" key="6">
    <source>
        <dbReference type="SAM" id="SignalP"/>
    </source>
</evidence>
<dbReference type="GO" id="GO:0019695">
    <property type="term" value="P:choline metabolic process"/>
    <property type="evidence" value="ECO:0007669"/>
    <property type="project" value="TreeGrafter"/>
</dbReference>
<keyword evidence="3" id="KW-0378">Hydrolase</keyword>
<dbReference type="InterPro" id="IPR050654">
    <property type="entry name" value="AChE-related_enzymes"/>
</dbReference>
<dbReference type="GO" id="GO:0005886">
    <property type="term" value="C:plasma membrane"/>
    <property type="evidence" value="ECO:0007669"/>
    <property type="project" value="TreeGrafter"/>
</dbReference>
<evidence type="ECO:0000256" key="3">
    <source>
        <dbReference type="ARBA" id="ARBA00022801"/>
    </source>
</evidence>
<comment type="similarity">
    <text evidence="1">Belongs to the type-B carboxylesterase/lipase family.</text>
</comment>
<dbReference type="Pfam" id="PF01391">
    <property type="entry name" value="Collagen"/>
    <property type="match status" value="1"/>
</dbReference>
<keyword evidence="6" id="KW-0732">Signal</keyword>
<feature type="chain" id="PRO_5043731254" description="VWFA domain-containing protein" evidence="6">
    <location>
        <begin position="23"/>
        <end position="999"/>
    </location>
</feature>
<dbReference type="Gene3D" id="3.40.50.1820">
    <property type="entry name" value="alpha/beta hydrolase"/>
    <property type="match status" value="1"/>
</dbReference>
<evidence type="ECO:0000259" key="7">
    <source>
        <dbReference type="PROSITE" id="PS50234"/>
    </source>
</evidence>
<dbReference type="PANTHER" id="PTHR43918">
    <property type="entry name" value="ACETYLCHOLINESTERASE"/>
    <property type="match status" value="1"/>
</dbReference>
<dbReference type="EMBL" id="WNYA01000005">
    <property type="protein sequence ID" value="KAG8572804.1"/>
    <property type="molecule type" value="Genomic_DNA"/>
</dbReference>
<dbReference type="InterPro" id="IPR019826">
    <property type="entry name" value="Carboxylesterase_B_AS"/>
</dbReference>
<sequence>MWSYSNVICLMILTMFAVCVAAEDDTIVETKQGKVSGIKKSVISHTVTAYLGIPYAEAPTGEKRFQKPEPRAPWEGIYQAIGYGNSCYQNRKEDDAFSDVPGPDMWSVNEDCLNLNVWVPESNSKPASVMVYIYGGGFSSGSSALHAYDGRVLAASEKVIVVSMNYRVGALGFLAFPGNAKAPGNAGLFDQRLALQWVHENIAAFGGNPESVTIFGQSAGGVSVGYHVISPGSRPYFKRAIMQSGSPTADWAIRSHESSKKLSFKLAKSVDCPTEDEDAAITCMQNVDVKKLTNTLNLGLSEYSLTAFVPVLDDDFLTDIPQNLVKHSNMNVDILIGVTKDDGNPFILMGAPETRVKNQSLITTEELKAVLQLFFPSKDDLSVESMILLYKDWDDVKNTKKTRKALEKILKDNFFTCPAKYFANFVVKAKNNLFVYEYDHRPSTETLPEWMGVTHGAEVIMLFGHPVISPYKFSIQEQVFSRRFMKIWANFARNGGSYRKGNKFMIVVTDGYLNDGYREKCGGLHYVLNEAKSENIKIFNVMVETDHKGMPGSVGQKGDPGPHGAKGEKGKEGSLGPPGHEGMAGENGCTGEAGAIGIIGFKGEPGLAGSEGEKGEVGYPGSPGEPGAPGTRGVKGLPGLKGEQGVIGDDGDDNLQSGKDGERGPKGYTGPPGEQNKEIGANRFGIIQYSHEGRQELLSTDDPNIPTLSQFKSAVKDMQWMAGGTFTGEALDFAKQTLAASILTHKVVIVMTDGRFDTRDTKSLSSLCTVPNTNVNFTPTHNLFSMLMVKGINPLLVEFDEPTDIVFLMDGSTSVGYSNFEKVKEFVKIATSKILSEDMNLNNMLQLAVIQYSNTGAQKLEVPFTSNLEDAVSYLSKVTYIDESTDLPDALKYLLKFLNSNGRPNVRRKVIIFSDGRSSGTAQNQIAAQAAAVLDPRTELFAITVGTFYELGICQLVSGRQSNFNFNNIEDKIFRVSEYNELPRRRILQSLLKKITQSI</sequence>
<feature type="region of interest" description="Disordered" evidence="5">
    <location>
        <begin position="604"/>
        <end position="679"/>
    </location>
</feature>
<feature type="domain" description="VWFA" evidence="7">
    <location>
        <begin position="804"/>
        <end position="995"/>
    </location>
</feature>
<keyword evidence="2" id="KW-0719">Serine esterase</keyword>
<evidence type="ECO:0000256" key="5">
    <source>
        <dbReference type="SAM" id="MobiDB-lite"/>
    </source>
</evidence>
<dbReference type="SUPFAM" id="SSF53300">
    <property type="entry name" value="vWA-like"/>
    <property type="match status" value="2"/>
</dbReference>
<dbReference type="Proteomes" id="UP000824782">
    <property type="component" value="Unassembled WGS sequence"/>
</dbReference>
<dbReference type="Gene3D" id="3.40.50.410">
    <property type="entry name" value="von Willebrand factor, type A domain"/>
    <property type="match status" value="2"/>
</dbReference>
<dbReference type="InterPro" id="IPR008160">
    <property type="entry name" value="Collagen"/>
</dbReference>
<reference evidence="8" key="1">
    <citation type="thesis" date="2020" institute="ProQuest LLC" country="789 East Eisenhower Parkway, Ann Arbor, MI, USA">
        <title>Comparative Genomics and Chromosome Evolution.</title>
        <authorList>
            <person name="Mudd A.B."/>
        </authorList>
    </citation>
    <scope>NUCLEOTIDE SEQUENCE</scope>
    <source>
        <strain evidence="8">237g6f4</strain>
        <tissue evidence="8">Blood</tissue>
    </source>
</reference>
<dbReference type="InterPro" id="IPR002018">
    <property type="entry name" value="CarbesteraseB"/>
</dbReference>
<evidence type="ECO:0000313" key="9">
    <source>
        <dbReference type="Proteomes" id="UP000824782"/>
    </source>
</evidence>
<feature type="signal peptide" evidence="6">
    <location>
        <begin position="1"/>
        <end position="22"/>
    </location>
</feature>
<dbReference type="SMART" id="SM00327">
    <property type="entry name" value="VWA"/>
    <property type="match status" value="1"/>
</dbReference>
<evidence type="ECO:0000256" key="4">
    <source>
        <dbReference type="ARBA" id="ARBA00023157"/>
    </source>
</evidence>
<dbReference type="InterPro" id="IPR002035">
    <property type="entry name" value="VWF_A"/>
</dbReference>
<dbReference type="GO" id="GO:0005615">
    <property type="term" value="C:extracellular space"/>
    <property type="evidence" value="ECO:0007669"/>
    <property type="project" value="TreeGrafter"/>
</dbReference>
<dbReference type="PANTHER" id="PTHR43918:SF14">
    <property type="entry name" value="CARBOXYLIC ESTER HYDROLASE"/>
    <property type="match status" value="1"/>
</dbReference>
<dbReference type="AlphaFoldDB" id="A0AAV7BK56"/>
<dbReference type="PRINTS" id="PR00878">
    <property type="entry name" value="CHOLNESTRASE"/>
</dbReference>
<keyword evidence="4" id="KW-1015">Disulfide bond</keyword>
<dbReference type="GO" id="GO:0006581">
    <property type="term" value="P:acetylcholine catabolic process"/>
    <property type="evidence" value="ECO:0007669"/>
    <property type="project" value="TreeGrafter"/>
</dbReference>
<name>A0AAV7BK56_ENGPU</name>
<dbReference type="Pfam" id="PF00092">
    <property type="entry name" value="VWA"/>
    <property type="match status" value="2"/>
</dbReference>
<keyword evidence="9" id="KW-1185">Reference proteome</keyword>
<gene>
    <name evidence="8" type="ORF">GDO81_012169</name>
</gene>
<protein>
    <recommendedName>
        <fullName evidence="7">VWFA domain-containing protein</fullName>
    </recommendedName>
</protein>
<dbReference type="GO" id="GO:0003990">
    <property type="term" value="F:acetylcholinesterase activity"/>
    <property type="evidence" value="ECO:0007669"/>
    <property type="project" value="TreeGrafter"/>
</dbReference>
<accession>A0AAV7BK56</accession>
<evidence type="ECO:0000256" key="1">
    <source>
        <dbReference type="ARBA" id="ARBA00005964"/>
    </source>
</evidence>
<proteinExistence type="inferred from homology"/>
<dbReference type="FunFam" id="3.40.50.1820:FF:000029">
    <property type="entry name" value="Acetylcholinesterase"/>
    <property type="match status" value="1"/>
</dbReference>
<dbReference type="PRINTS" id="PR00453">
    <property type="entry name" value="VWFADOMAIN"/>
</dbReference>
<dbReference type="CDD" id="cd01450">
    <property type="entry name" value="vWFA_subfamily_ECM"/>
    <property type="match status" value="1"/>
</dbReference>
<feature type="region of interest" description="Disordered" evidence="5">
    <location>
        <begin position="548"/>
        <end position="589"/>
    </location>
</feature>
<dbReference type="InterPro" id="IPR000997">
    <property type="entry name" value="Cholinesterase"/>
</dbReference>
<evidence type="ECO:0000256" key="2">
    <source>
        <dbReference type="ARBA" id="ARBA00022487"/>
    </source>
</evidence>
<dbReference type="InterPro" id="IPR029058">
    <property type="entry name" value="AB_hydrolase_fold"/>
</dbReference>